<proteinExistence type="predicted"/>
<organism evidence="2 3">
    <name type="scientific">Metarhizium rileyi (strain RCEF 4871)</name>
    <name type="common">Nomuraea rileyi</name>
    <dbReference type="NCBI Taxonomy" id="1649241"/>
    <lineage>
        <taxon>Eukaryota</taxon>
        <taxon>Fungi</taxon>
        <taxon>Dikarya</taxon>
        <taxon>Ascomycota</taxon>
        <taxon>Pezizomycotina</taxon>
        <taxon>Sordariomycetes</taxon>
        <taxon>Hypocreomycetidae</taxon>
        <taxon>Hypocreales</taxon>
        <taxon>Clavicipitaceae</taxon>
        <taxon>Metarhizium</taxon>
    </lineage>
</organism>
<dbReference type="InterPro" id="IPR016024">
    <property type="entry name" value="ARM-type_fold"/>
</dbReference>
<evidence type="ECO:0008006" key="4">
    <source>
        <dbReference type="Google" id="ProtNLM"/>
    </source>
</evidence>
<dbReference type="PANTHER" id="PTHR13109">
    <property type="entry name" value="NEUROCHONDRIN"/>
    <property type="match status" value="1"/>
</dbReference>
<dbReference type="PANTHER" id="PTHR13109:SF7">
    <property type="entry name" value="NEUROCHONDRIN"/>
    <property type="match status" value="1"/>
</dbReference>
<feature type="region of interest" description="Disordered" evidence="1">
    <location>
        <begin position="1"/>
        <end position="20"/>
    </location>
</feature>
<dbReference type="SUPFAM" id="SSF48371">
    <property type="entry name" value="ARM repeat"/>
    <property type="match status" value="1"/>
</dbReference>
<evidence type="ECO:0000313" key="2">
    <source>
        <dbReference type="EMBL" id="TWU74821.1"/>
    </source>
</evidence>
<evidence type="ECO:0000313" key="3">
    <source>
        <dbReference type="Proteomes" id="UP000317257"/>
    </source>
</evidence>
<dbReference type="InterPro" id="IPR008709">
    <property type="entry name" value="Neurochondrin"/>
</dbReference>
<dbReference type="Proteomes" id="UP000317257">
    <property type="component" value="Unassembled WGS sequence"/>
</dbReference>
<dbReference type="Pfam" id="PF05536">
    <property type="entry name" value="Neurochondrin"/>
    <property type="match status" value="1"/>
</dbReference>
<comment type="caution">
    <text evidence="2">The sequence shown here is derived from an EMBL/GenBank/DDBJ whole genome shotgun (WGS) entry which is preliminary data.</text>
</comment>
<protein>
    <recommendedName>
        <fullName evidence="4">DUF1941 family protein</fullName>
    </recommendedName>
</protein>
<dbReference type="EMBL" id="SBHS01000010">
    <property type="protein sequence ID" value="TWU74821.1"/>
    <property type="molecule type" value="Genomic_DNA"/>
</dbReference>
<name>A0A5C6GF29_METRR</name>
<reference evidence="3" key="1">
    <citation type="submission" date="2018-12" db="EMBL/GenBank/DDBJ databases">
        <title>The complete genome of Metarhizium rileyi, a key fungal pathogen of Lepidoptera.</title>
        <authorList>
            <person name="Binneck E."/>
            <person name="Lastra C.C.L."/>
            <person name="Sosa-Gomez D.R."/>
        </authorList>
    </citation>
    <scope>NUCLEOTIDE SEQUENCE [LARGE SCALE GENOMIC DNA]</scope>
    <source>
        <strain evidence="3">Cep018-CH2</strain>
    </source>
</reference>
<accession>A0A5C6GF29</accession>
<sequence length="637" mass="69218">MDRAAAQPSHSSQADSPNTANATLSRIKTLLKSKDDTQRFVGLALLKSVLDNTPELRQDGQAVSTMWESISPKFLDRLIKTGSKPSGDNVKEMLDLVVSVTHTFAALLPESARSEAKFTGRIPGLVGAVLYSSGETTVLLLQLLHTLVSTPEGANAFIGVGDVTALSEIAPSHAIVLDIFRFSWLNGMTAVSEKHMLVNQIVDTIQSLVASFSSTDGVTLLEFLGRFLRQADPAVLPHEPAWLKAVVGFIQALTTSRPNAAARSAYTNAAASILQVYPNSTPKLLFTEDAKGDRPFGYLLINLLLIDIRSSAPALLEKLNSPEYAEISRRLTSAFDVVAIFIGYLVRCLEDDSLDTLVTSPDSLLKLRKGISETMSLTVEYLRDRWDATFAGAMGLHPDARTSNVETASGSHPTLAWDSMGNTADEDPLILSAVRALALWLREDENEMLRNEATGLMDMMMELYQSSSPEKLDFRAAILVGLEALVTMPQGRQIFLHNDGWKVLSKDLTSLFQPPEEILDANASRGVEVVRVLLSIAEEESSGTLEEWMDLITAAAAWDVSRSNTSPLVQELQVAVLQLSCTLLAGATGGMRERYKQSVAAIKRMATPLRRAIGKESDLAEAMDDVVDTLNEVTLGT</sequence>
<evidence type="ECO:0000256" key="1">
    <source>
        <dbReference type="SAM" id="MobiDB-lite"/>
    </source>
</evidence>
<dbReference type="AlphaFoldDB" id="A0A5C6GF29"/>
<gene>
    <name evidence="2" type="ORF">ED733_006590</name>
</gene>
<feature type="compositionally biased region" description="Polar residues" evidence="1">
    <location>
        <begin position="8"/>
        <end position="20"/>
    </location>
</feature>